<dbReference type="PANTHER" id="PTHR43320">
    <property type="entry name" value="SUGAR KINASE"/>
    <property type="match status" value="1"/>
</dbReference>
<feature type="domain" description="Carbohydrate kinase PfkB" evidence="4">
    <location>
        <begin position="91"/>
        <end position="309"/>
    </location>
</feature>
<evidence type="ECO:0000256" key="1">
    <source>
        <dbReference type="ARBA" id="ARBA00010688"/>
    </source>
</evidence>
<reference evidence="5" key="1">
    <citation type="submission" date="2022-04" db="EMBL/GenBank/DDBJ databases">
        <title>Carnegiea gigantea Genome sequencing and assembly v2.</title>
        <authorList>
            <person name="Copetti D."/>
            <person name="Sanderson M.J."/>
            <person name="Burquez A."/>
            <person name="Wojciechowski M.F."/>
        </authorList>
    </citation>
    <scope>NUCLEOTIDE SEQUENCE</scope>
    <source>
        <strain evidence="5">SGP5-SGP5p</strain>
        <tissue evidence="5">Aerial part</tissue>
    </source>
</reference>
<dbReference type="OrthoDB" id="415590at2759"/>
<evidence type="ECO:0000256" key="2">
    <source>
        <dbReference type="ARBA" id="ARBA00022679"/>
    </source>
</evidence>
<organism evidence="5 6">
    <name type="scientific">Carnegiea gigantea</name>
    <dbReference type="NCBI Taxonomy" id="171969"/>
    <lineage>
        <taxon>Eukaryota</taxon>
        <taxon>Viridiplantae</taxon>
        <taxon>Streptophyta</taxon>
        <taxon>Embryophyta</taxon>
        <taxon>Tracheophyta</taxon>
        <taxon>Spermatophyta</taxon>
        <taxon>Magnoliopsida</taxon>
        <taxon>eudicotyledons</taxon>
        <taxon>Gunneridae</taxon>
        <taxon>Pentapetalae</taxon>
        <taxon>Caryophyllales</taxon>
        <taxon>Cactineae</taxon>
        <taxon>Cactaceae</taxon>
        <taxon>Cactoideae</taxon>
        <taxon>Echinocereeae</taxon>
        <taxon>Carnegiea</taxon>
    </lineage>
</organism>
<sequence>MGLDPNAVVSGTEAKGGERVRAPVVSGLQPSALVDHVARVDWSLLDRIPGDGSGSIPVAFEDVEHILSEVKTHITAARDDLSSIETLGLGGGSVANTIRGLSACFGVASGLVGACGDDKQGKLFIHNMSSKNVDLSRLKTKKGVTAQCVCLVDASGNRTMRPCLSHAVRLKADELMEDSFKGSKWLIMRFAAINLELIHAAIRIAKRDGVLFSLDLANFEMIRSNRPALIQLIEPMKMKPWRDKQQTSIEAALDYRATHCQWAVSTLGSKGCIAKHGKEAVKLSTIGDAYACDATGAGDLFGSGFIYGLRVCRSSLGGNVTPENRQWMYKQLQMKNVPDLKIVTRYFVLIHVKVMFLKGKNLA</sequence>
<evidence type="ECO:0000259" key="4">
    <source>
        <dbReference type="Pfam" id="PF00294"/>
    </source>
</evidence>
<dbReference type="EMBL" id="JAKOGI010000115">
    <property type="protein sequence ID" value="KAJ8443673.1"/>
    <property type="molecule type" value="Genomic_DNA"/>
</dbReference>
<dbReference type="InterPro" id="IPR052700">
    <property type="entry name" value="Carb_kinase_PfkB-like"/>
</dbReference>
<dbReference type="Proteomes" id="UP001153076">
    <property type="component" value="Unassembled WGS sequence"/>
</dbReference>
<comment type="caution">
    <text evidence="5">The sequence shown here is derived from an EMBL/GenBank/DDBJ whole genome shotgun (WGS) entry which is preliminary data.</text>
</comment>
<dbReference type="AlphaFoldDB" id="A0A9Q1KIX9"/>
<evidence type="ECO:0000256" key="3">
    <source>
        <dbReference type="ARBA" id="ARBA00022777"/>
    </source>
</evidence>
<dbReference type="GO" id="GO:0016301">
    <property type="term" value="F:kinase activity"/>
    <property type="evidence" value="ECO:0007669"/>
    <property type="project" value="UniProtKB-KW"/>
</dbReference>
<evidence type="ECO:0000313" key="6">
    <source>
        <dbReference type="Proteomes" id="UP001153076"/>
    </source>
</evidence>
<dbReference type="SUPFAM" id="SSF53613">
    <property type="entry name" value="Ribokinase-like"/>
    <property type="match status" value="1"/>
</dbReference>
<dbReference type="Gene3D" id="3.40.1190.20">
    <property type="match status" value="1"/>
</dbReference>
<keyword evidence="2" id="KW-0808">Transferase</keyword>
<proteinExistence type="inferred from homology"/>
<accession>A0A9Q1KIX9</accession>
<name>A0A9Q1KIX9_9CARY</name>
<keyword evidence="6" id="KW-1185">Reference proteome</keyword>
<gene>
    <name evidence="5" type="ORF">Cgig2_019655</name>
</gene>
<evidence type="ECO:0000313" key="5">
    <source>
        <dbReference type="EMBL" id="KAJ8443673.1"/>
    </source>
</evidence>
<dbReference type="PANTHER" id="PTHR43320:SF1">
    <property type="entry name" value="OS01G0105900 PROTEIN"/>
    <property type="match status" value="1"/>
</dbReference>
<dbReference type="InterPro" id="IPR011611">
    <property type="entry name" value="PfkB_dom"/>
</dbReference>
<protein>
    <recommendedName>
        <fullName evidence="4">Carbohydrate kinase PfkB domain-containing protein</fullName>
    </recommendedName>
</protein>
<dbReference type="Pfam" id="PF00294">
    <property type="entry name" value="PfkB"/>
    <property type="match status" value="1"/>
</dbReference>
<dbReference type="CDD" id="cd01168">
    <property type="entry name" value="adenosine_kinase"/>
    <property type="match status" value="1"/>
</dbReference>
<comment type="similarity">
    <text evidence="1">Belongs to the carbohydrate kinase PfkB family.</text>
</comment>
<dbReference type="InterPro" id="IPR029056">
    <property type="entry name" value="Ribokinase-like"/>
</dbReference>
<keyword evidence="3" id="KW-0418">Kinase</keyword>